<organism evidence="2 3">
    <name type="scientific">Plasmodium inui San Antonio 1</name>
    <dbReference type="NCBI Taxonomy" id="1237626"/>
    <lineage>
        <taxon>Eukaryota</taxon>
        <taxon>Sar</taxon>
        <taxon>Alveolata</taxon>
        <taxon>Apicomplexa</taxon>
        <taxon>Aconoidasida</taxon>
        <taxon>Haemosporida</taxon>
        <taxon>Plasmodiidae</taxon>
        <taxon>Plasmodium</taxon>
        <taxon>Plasmodium (Plasmodium)</taxon>
    </lineage>
</organism>
<dbReference type="EMBL" id="KI965505">
    <property type="protein sequence ID" value="EUD64396.1"/>
    <property type="molecule type" value="Genomic_DNA"/>
</dbReference>
<evidence type="ECO:0000256" key="1">
    <source>
        <dbReference type="SAM" id="MobiDB-lite"/>
    </source>
</evidence>
<dbReference type="GeneID" id="20040491"/>
<name>W7AGF9_9APIC</name>
<accession>W7AGF9</accession>
<dbReference type="AlphaFoldDB" id="W7AGF9"/>
<feature type="region of interest" description="Disordered" evidence="1">
    <location>
        <begin position="296"/>
        <end position="418"/>
    </location>
</feature>
<proteinExistence type="predicted"/>
<protein>
    <submittedName>
        <fullName evidence="2">Uncharacterized protein</fullName>
    </submittedName>
</protein>
<dbReference type="Proteomes" id="UP000030640">
    <property type="component" value="Unassembled WGS sequence"/>
</dbReference>
<evidence type="ECO:0000313" key="3">
    <source>
        <dbReference type="Proteomes" id="UP000030640"/>
    </source>
</evidence>
<evidence type="ECO:0000313" key="2">
    <source>
        <dbReference type="EMBL" id="EUD64396.1"/>
    </source>
</evidence>
<keyword evidence="3" id="KW-1185">Reference proteome</keyword>
<reference evidence="2 3" key="1">
    <citation type="submission" date="2013-02" db="EMBL/GenBank/DDBJ databases">
        <title>The Genome Sequence of Plasmodium inui San Antonio 1.</title>
        <authorList>
            <consortium name="The Broad Institute Genome Sequencing Platform"/>
            <consortium name="The Broad Institute Genome Sequencing Center for Infectious Disease"/>
            <person name="Neafsey D."/>
            <person name="Cheeseman I."/>
            <person name="Volkman S."/>
            <person name="Adams J."/>
            <person name="Walker B."/>
            <person name="Young S.K."/>
            <person name="Zeng Q."/>
            <person name="Gargeya S."/>
            <person name="Fitzgerald M."/>
            <person name="Haas B."/>
            <person name="Abouelleil A."/>
            <person name="Alvarado L."/>
            <person name="Arachchi H.M."/>
            <person name="Berlin A.M."/>
            <person name="Chapman S.B."/>
            <person name="Dewar J."/>
            <person name="Goldberg J."/>
            <person name="Griggs A."/>
            <person name="Gujja S."/>
            <person name="Hansen M."/>
            <person name="Howarth C."/>
            <person name="Imamovic A."/>
            <person name="Larimer J."/>
            <person name="McCowan C."/>
            <person name="Murphy C."/>
            <person name="Neiman D."/>
            <person name="Pearson M."/>
            <person name="Priest M."/>
            <person name="Roberts A."/>
            <person name="Saif S."/>
            <person name="Shea T."/>
            <person name="Sisk P."/>
            <person name="Sykes S."/>
            <person name="Wortman J."/>
            <person name="Nusbaum C."/>
            <person name="Birren B."/>
        </authorList>
    </citation>
    <scope>NUCLEOTIDE SEQUENCE [LARGE SCALE GENOMIC DNA]</scope>
    <source>
        <strain evidence="2 3">San Antonio 1</strain>
    </source>
</reference>
<gene>
    <name evidence="2" type="ORF">C922_05217</name>
</gene>
<feature type="compositionally biased region" description="Polar residues" evidence="1">
    <location>
        <begin position="325"/>
        <end position="358"/>
    </location>
</feature>
<dbReference type="VEuPathDB" id="PlasmoDB:C922_05217"/>
<feature type="compositionally biased region" description="Polar residues" evidence="1">
    <location>
        <begin position="386"/>
        <end position="395"/>
    </location>
</feature>
<sequence length="496" mass="54228">MSNDQWPRLMAWARSRVEGSPEPPTGRNGCNPGNMNRFCYNMSRGGGRSRWAGLREWFNRTNHQGSFPKWNSDLKDQHETGLQYNHDQGGVNWKDLVNTVYRQVEKNLKASETKEEAGSHLWRSPEWNQVLEGTESTSWDDSPKGQMLLMICACVIKGIYQQGTRHHLGNNSHQDICSPVHEMLAQPNDLWQKYMMEPETEQAPWSKGGCSSTDKYQGCGTPASSLIITIASALRRVCPGCKALRVGGWIRTGRRGSQRKSLYCNIKEGRIQCASNSSGDVSSSIWVREEDFGLLLPKQTPKPPSPSPGLDISPTTNKEQDIKDSQPTSDETPNVSSSEDSPRTGEQSQLASNASQGSGDPGKGATGEKAPQGGTHTEQAGRGQRQGENIGQTAERTNDVPEGAASQSEGKAEKNMGTKEKIAMLEKGEPKITQKPEKGSAEIATSSWVDSATGGIIGSTVQDSGATLYALVFRFYGPLFNVHDSSFRVNGLHLSV</sequence>
<dbReference type="RefSeq" id="XP_008819011.1">
    <property type="nucleotide sequence ID" value="XM_008820789.1"/>
</dbReference>